<gene>
    <name evidence="1" type="ORF">H6A19_10745</name>
</gene>
<sequence length="129" mass="15490">MKKYLKYKDFIPKEFIEKKQLKGSEENRRGYKILLLLNMILLLLNIENISKKSDDNEYIPKTKQVYIENEEIFKWINLYDKDSIEFRVIDNVAEITYEKNKDINKIEDLGAQIKKVTSYDDTKVVKVIY</sequence>
<evidence type="ECO:0000313" key="2">
    <source>
        <dbReference type="Proteomes" id="UP000767334"/>
    </source>
</evidence>
<accession>A0ABS2FGW8</accession>
<organism evidence="1 2">
    <name type="scientific">Clostridium saudiense</name>
    <dbReference type="NCBI Taxonomy" id="1414720"/>
    <lineage>
        <taxon>Bacteria</taxon>
        <taxon>Bacillati</taxon>
        <taxon>Bacillota</taxon>
        <taxon>Clostridia</taxon>
        <taxon>Eubacteriales</taxon>
        <taxon>Clostridiaceae</taxon>
        <taxon>Clostridium</taxon>
    </lineage>
</organism>
<protein>
    <submittedName>
        <fullName evidence="1">Uncharacterized protein</fullName>
    </submittedName>
</protein>
<evidence type="ECO:0000313" key="1">
    <source>
        <dbReference type="EMBL" id="MBM6819808.1"/>
    </source>
</evidence>
<proteinExistence type="predicted"/>
<keyword evidence="2" id="KW-1185">Reference proteome</keyword>
<reference evidence="1 2" key="1">
    <citation type="journal article" date="2021" name="Sci. Rep.">
        <title>The distribution of antibiotic resistance genes in chicken gut microbiota commensals.</title>
        <authorList>
            <person name="Juricova H."/>
            <person name="Matiasovicova J."/>
            <person name="Kubasova T."/>
            <person name="Cejkova D."/>
            <person name="Rychlik I."/>
        </authorList>
    </citation>
    <scope>NUCLEOTIDE SEQUENCE [LARGE SCALE GENOMIC DNA]</scope>
    <source>
        <strain evidence="1 2">An435</strain>
    </source>
</reference>
<dbReference type="Proteomes" id="UP000767334">
    <property type="component" value="Unassembled WGS sequence"/>
</dbReference>
<name>A0ABS2FGW8_9CLOT</name>
<comment type="caution">
    <text evidence="1">The sequence shown here is derived from an EMBL/GenBank/DDBJ whole genome shotgun (WGS) entry which is preliminary data.</text>
</comment>
<dbReference type="RefSeq" id="WP_204572375.1">
    <property type="nucleotide sequence ID" value="NZ_JACJLL010000064.1"/>
</dbReference>
<dbReference type="EMBL" id="JACJLL010000064">
    <property type="protein sequence ID" value="MBM6819808.1"/>
    <property type="molecule type" value="Genomic_DNA"/>
</dbReference>